<name>A0ABQ8U015_PERAM</name>
<dbReference type="Proteomes" id="UP001148838">
    <property type="component" value="Unassembled WGS sequence"/>
</dbReference>
<organism evidence="2 3">
    <name type="scientific">Periplaneta americana</name>
    <name type="common">American cockroach</name>
    <name type="synonym">Blatta americana</name>
    <dbReference type="NCBI Taxonomy" id="6978"/>
    <lineage>
        <taxon>Eukaryota</taxon>
        <taxon>Metazoa</taxon>
        <taxon>Ecdysozoa</taxon>
        <taxon>Arthropoda</taxon>
        <taxon>Hexapoda</taxon>
        <taxon>Insecta</taxon>
        <taxon>Pterygota</taxon>
        <taxon>Neoptera</taxon>
        <taxon>Polyneoptera</taxon>
        <taxon>Dictyoptera</taxon>
        <taxon>Blattodea</taxon>
        <taxon>Blattoidea</taxon>
        <taxon>Blattidae</taxon>
        <taxon>Blattinae</taxon>
        <taxon>Periplaneta</taxon>
    </lineage>
</organism>
<gene>
    <name evidence="2" type="ORF">ANN_03827</name>
</gene>
<sequence length="94" mass="10117">MAGLCEGGNEPPGSLKASNFAGPSVRYRFLGHPVAAARQIALIDDVTSCALMSYRIPAIISNKETVRGGIRFCPRLGLMGSWRHCARTRTAQGR</sequence>
<evidence type="ECO:0000256" key="1">
    <source>
        <dbReference type="SAM" id="MobiDB-lite"/>
    </source>
</evidence>
<protein>
    <submittedName>
        <fullName evidence="2">Uncharacterized protein</fullName>
    </submittedName>
</protein>
<keyword evidence="3" id="KW-1185">Reference proteome</keyword>
<evidence type="ECO:0000313" key="3">
    <source>
        <dbReference type="Proteomes" id="UP001148838"/>
    </source>
</evidence>
<comment type="caution">
    <text evidence="2">The sequence shown here is derived from an EMBL/GenBank/DDBJ whole genome shotgun (WGS) entry which is preliminary data.</text>
</comment>
<evidence type="ECO:0000313" key="2">
    <source>
        <dbReference type="EMBL" id="KAJ4452307.1"/>
    </source>
</evidence>
<accession>A0ABQ8U015</accession>
<dbReference type="EMBL" id="JAJSOF020000001">
    <property type="protein sequence ID" value="KAJ4452307.1"/>
    <property type="molecule type" value="Genomic_DNA"/>
</dbReference>
<proteinExistence type="predicted"/>
<feature type="region of interest" description="Disordered" evidence="1">
    <location>
        <begin position="1"/>
        <end position="20"/>
    </location>
</feature>
<reference evidence="2 3" key="1">
    <citation type="journal article" date="2022" name="Allergy">
        <title>Genome assembly and annotation of Periplaneta americana reveal a comprehensive cockroach allergen profile.</title>
        <authorList>
            <person name="Wang L."/>
            <person name="Xiong Q."/>
            <person name="Saelim N."/>
            <person name="Wang L."/>
            <person name="Nong W."/>
            <person name="Wan A.T."/>
            <person name="Shi M."/>
            <person name="Liu X."/>
            <person name="Cao Q."/>
            <person name="Hui J.H.L."/>
            <person name="Sookrung N."/>
            <person name="Leung T.F."/>
            <person name="Tungtrongchitr A."/>
            <person name="Tsui S.K.W."/>
        </authorList>
    </citation>
    <scope>NUCLEOTIDE SEQUENCE [LARGE SCALE GENOMIC DNA]</scope>
    <source>
        <strain evidence="2">PWHHKU_190912</strain>
    </source>
</reference>